<sequence>MAISEQQRQKKLAKKKQKRAAAVKKSPVMSTSKAKPYAGFPIYECLIPTNLFIDGIGELVVTRRLPNGYIAMSAFVIDVFCLGVKDAMFRVLPEGDYVQGIRARMSEVNGRSFEALTPGCAKKLLDGLVDYAKGLGFAPHADYNNAKDLLAAPDADEACPVQYVYGKDGKPFYMNGPYESPAAIQRIIRTLTESCGEGGFDTLVGLSEGDDYDDD</sequence>
<dbReference type="KEGG" id="mpsy:CEK71_21660"/>
<gene>
    <name evidence="2" type="ORF">CEK71_21660</name>
</gene>
<name>A0A1Z4C4P4_9GAMM</name>
<feature type="compositionally biased region" description="Basic residues" evidence="1">
    <location>
        <begin position="9"/>
        <end position="22"/>
    </location>
</feature>
<keyword evidence="3" id="KW-1185">Reference proteome</keyword>
<protein>
    <submittedName>
        <fullName evidence="2">Uncharacterized protein</fullName>
    </submittedName>
</protein>
<organism evidence="2 3">
    <name type="scientific">Methylovulum psychrotolerans</name>
    <dbReference type="NCBI Taxonomy" id="1704499"/>
    <lineage>
        <taxon>Bacteria</taxon>
        <taxon>Pseudomonadati</taxon>
        <taxon>Pseudomonadota</taxon>
        <taxon>Gammaproteobacteria</taxon>
        <taxon>Methylococcales</taxon>
        <taxon>Methylococcaceae</taxon>
        <taxon>Methylovulum</taxon>
    </lineage>
</organism>
<reference evidence="2 3" key="1">
    <citation type="submission" date="2017-06" db="EMBL/GenBank/DDBJ databases">
        <title>Genome Sequencing of the methanotroph Methylovulum psychrotolerants str. HV10-M2 isolated from a high-altitude environment.</title>
        <authorList>
            <person name="Mateos-Rivera A."/>
        </authorList>
    </citation>
    <scope>NUCLEOTIDE SEQUENCE [LARGE SCALE GENOMIC DNA]</scope>
    <source>
        <strain evidence="2 3">HV10_M2</strain>
    </source>
</reference>
<dbReference type="AlphaFoldDB" id="A0A1Z4C4P4"/>
<accession>A0A1Z4C4P4</accession>
<dbReference type="EMBL" id="CP022129">
    <property type="protein sequence ID" value="ASF48454.1"/>
    <property type="molecule type" value="Genomic_DNA"/>
</dbReference>
<evidence type="ECO:0000256" key="1">
    <source>
        <dbReference type="SAM" id="MobiDB-lite"/>
    </source>
</evidence>
<proteinExistence type="predicted"/>
<evidence type="ECO:0000313" key="3">
    <source>
        <dbReference type="Proteomes" id="UP000197019"/>
    </source>
</evidence>
<dbReference type="OrthoDB" id="289429at2"/>
<dbReference type="RefSeq" id="WP_088621321.1">
    <property type="nucleotide sequence ID" value="NZ_CP022129.1"/>
</dbReference>
<feature type="region of interest" description="Disordered" evidence="1">
    <location>
        <begin position="1"/>
        <end position="26"/>
    </location>
</feature>
<evidence type="ECO:0000313" key="2">
    <source>
        <dbReference type="EMBL" id="ASF48454.1"/>
    </source>
</evidence>
<dbReference type="Proteomes" id="UP000197019">
    <property type="component" value="Chromosome"/>
</dbReference>